<dbReference type="AlphaFoldDB" id="A0A915IGA1"/>
<keyword evidence="1" id="KW-1185">Reference proteome</keyword>
<protein>
    <submittedName>
        <fullName evidence="2">Uncharacterized protein</fullName>
    </submittedName>
</protein>
<proteinExistence type="predicted"/>
<dbReference type="Proteomes" id="UP000887565">
    <property type="component" value="Unplaced"/>
</dbReference>
<organism evidence="1 2">
    <name type="scientific">Romanomermis culicivorax</name>
    <name type="common">Nematode worm</name>
    <dbReference type="NCBI Taxonomy" id="13658"/>
    <lineage>
        <taxon>Eukaryota</taxon>
        <taxon>Metazoa</taxon>
        <taxon>Ecdysozoa</taxon>
        <taxon>Nematoda</taxon>
        <taxon>Enoplea</taxon>
        <taxon>Dorylaimia</taxon>
        <taxon>Mermithida</taxon>
        <taxon>Mermithoidea</taxon>
        <taxon>Mermithidae</taxon>
        <taxon>Romanomermis</taxon>
    </lineage>
</organism>
<accession>A0A915IGA1</accession>
<evidence type="ECO:0000313" key="2">
    <source>
        <dbReference type="WBParaSite" id="nRc.2.0.1.t12928-RA"/>
    </source>
</evidence>
<sequence length="133" mass="15642">MDDDDGHNIKKIFFHPRKLHMYQRYSNDTLRLWYNKPTCFPEFSKLYAYLISCCTINDGAGWRSWLSTTEIGKRVVDDCLNFSGVMIPQLQDPRIFWELGATYHHTNLGWWGGHRLLEAEVKASDREKIPETS</sequence>
<evidence type="ECO:0000313" key="1">
    <source>
        <dbReference type="Proteomes" id="UP000887565"/>
    </source>
</evidence>
<dbReference type="WBParaSite" id="nRc.2.0.1.t12928-RA">
    <property type="protein sequence ID" value="nRc.2.0.1.t12928-RA"/>
    <property type="gene ID" value="nRc.2.0.1.g12928"/>
</dbReference>
<reference evidence="2" key="1">
    <citation type="submission" date="2022-11" db="UniProtKB">
        <authorList>
            <consortium name="WormBaseParasite"/>
        </authorList>
    </citation>
    <scope>IDENTIFICATION</scope>
</reference>
<name>A0A915IGA1_ROMCU</name>